<protein>
    <recommendedName>
        <fullName evidence="4">Chalcone/stilbene synthase C-terminal domain-containing protein</fullName>
    </recommendedName>
</protein>
<proteinExistence type="inferred from homology"/>
<evidence type="ECO:0000313" key="6">
    <source>
        <dbReference type="Proteomes" id="UP000216339"/>
    </source>
</evidence>
<dbReference type="InterPro" id="IPR011141">
    <property type="entry name" value="Polyketide_synthase_type-III"/>
</dbReference>
<comment type="similarity">
    <text evidence="1">Belongs to the thiolase-like superfamily. Chalcone/stilbene synthases family.</text>
</comment>
<dbReference type="Pfam" id="PF02797">
    <property type="entry name" value="Chal_sti_synt_C"/>
    <property type="match status" value="1"/>
</dbReference>
<dbReference type="PANTHER" id="PTHR11877">
    <property type="entry name" value="HYDROXYMETHYLGLUTARYL-COA SYNTHASE"/>
    <property type="match status" value="1"/>
</dbReference>
<keyword evidence="2" id="KW-0808">Transferase</keyword>
<dbReference type="GO" id="GO:0030639">
    <property type="term" value="P:polyketide biosynthetic process"/>
    <property type="evidence" value="ECO:0007669"/>
    <property type="project" value="TreeGrafter"/>
</dbReference>
<accession>A0A271J0D3</accession>
<evidence type="ECO:0000313" key="5">
    <source>
        <dbReference type="EMBL" id="PAP76698.1"/>
    </source>
</evidence>
<comment type="caution">
    <text evidence="5">The sequence shown here is derived from an EMBL/GenBank/DDBJ whole genome shotgun (WGS) entry which is preliminary data.</text>
</comment>
<feature type="active site" description="Acyl-thioester intermediate" evidence="3">
    <location>
        <position position="169"/>
    </location>
</feature>
<dbReference type="PANTHER" id="PTHR11877:SF46">
    <property type="entry name" value="TYPE III POLYKETIDE SYNTHASE A"/>
    <property type="match status" value="1"/>
</dbReference>
<dbReference type="OrthoDB" id="9786288at2"/>
<evidence type="ECO:0000256" key="3">
    <source>
        <dbReference type="PIRSR" id="PIRSR000451-1"/>
    </source>
</evidence>
<dbReference type="InterPro" id="IPR016039">
    <property type="entry name" value="Thiolase-like"/>
</dbReference>
<name>A0A271J0D3_9BACT</name>
<feature type="domain" description="Chalcone/stilbene synthase C-terminal" evidence="4">
    <location>
        <begin position="261"/>
        <end position="394"/>
    </location>
</feature>
<dbReference type="InterPro" id="IPR012328">
    <property type="entry name" value="Chalcone/stilbene_synt_C"/>
</dbReference>
<dbReference type="Gene3D" id="3.40.47.10">
    <property type="match status" value="1"/>
</dbReference>
<dbReference type="EMBL" id="MQWD01000001">
    <property type="protein sequence ID" value="PAP76698.1"/>
    <property type="molecule type" value="Genomic_DNA"/>
</dbReference>
<dbReference type="RefSeq" id="WP_095510360.1">
    <property type="nucleotide sequence ID" value="NZ_MQWD01000001.1"/>
</dbReference>
<dbReference type="Proteomes" id="UP000216339">
    <property type="component" value="Unassembled WGS sequence"/>
</dbReference>
<reference evidence="5 6" key="1">
    <citation type="submission" date="2016-11" db="EMBL/GenBank/DDBJ databases">
        <title>Study of marine rhodopsin-containing bacteria.</title>
        <authorList>
            <person name="Yoshizawa S."/>
            <person name="Kumagai Y."/>
            <person name="Kogure K."/>
        </authorList>
    </citation>
    <scope>NUCLEOTIDE SEQUENCE [LARGE SCALE GENOMIC DNA]</scope>
    <source>
        <strain evidence="5 6">SAORIC-28</strain>
    </source>
</reference>
<keyword evidence="6" id="KW-1185">Reference proteome</keyword>
<evidence type="ECO:0000256" key="1">
    <source>
        <dbReference type="ARBA" id="ARBA00005531"/>
    </source>
</evidence>
<gene>
    <name evidence="5" type="ORF">BSZ37_09725</name>
</gene>
<dbReference type="PIRSF" id="PIRSF000451">
    <property type="entry name" value="PKS_III"/>
    <property type="match status" value="1"/>
</dbReference>
<organism evidence="5 6">
    <name type="scientific">Rubrivirga marina</name>
    <dbReference type="NCBI Taxonomy" id="1196024"/>
    <lineage>
        <taxon>Bacteria</taxon>
        <taxon>Pseudomonadati</taxon>
        <taxon>Rhodothermota</taxon>
        <taxon>Rhodothermia</taxon>
        <taxon>Rhodothermales</taxon>
        <taxon>Rubricoccaceae</taxon>
        <taxon>Rubrivirga</taxon>
    </lineage>
</organism>
<dbReference type="GO" id="GO:0016747">
    <property type="term" value="F:acyltransferase activity, transferring groups other than amino-acyl groups"/>
    <property type="evidence" value="ECO:0007669"/>
    <property type="project" value="InterPro"/>
</dbReference>
<evidence type="ECO:0000256" key="2">
    <source>
        <dbReference type="ARBA" id="ARBA00022679"/>
    </source>
</evidence>
<dbReference type="AlphaFoldDB" id="A0A271J0D3"/>
<dbReference type="SUPFAM" id="SSF53901">
    <property type="entry name" value="Thiolase-like"/>
    <property type="match status" value="1"/>
</dbReference>
<sequence>MTPRAYLSVRPLPFGHTVAQEEGIGWMKAALRRAAQSGALPDVDRAIRFYDLLARKSAVETRVTALDDYTHQDWDRMRLHAPPALGDGQSGPEPPGVWHQAPLERRMDLFAETAEAVARDAFADDAGPPDAIVQVSCTGYDSPSAVQRVAVEHGWGERTRILSVGHMGCYAALPALATAADVVRAESARLGVTAGTPDDAPEADARAAVLLVELCTLHHHPATTDPEQIVQQCLFADGAARLDVTAGPDGSQFALLDHIEALVPDTLDEMTWRPASVAFQMTLSRRVPDHIRENVAGVLERFLARHGLAVADVDVWAIHPGGPRVIESTTEALGVDDDRARHSHAVLRDRGNMSSTTLPHIWDRIARDESVPDGALVASVAFGPGLTVAANLMRKGE</sequence>
<evidence type="ECO:0000259" key="4">
    <source>
        <dbReference type="Pfam" id="PF02797"/>
    </source>
</evidence>